<dbReference type="EMBL" id="JAACFV010000005">
    <property type="protein sequence ID" value="KAF7513577.1"/>
    <property type="molecule type" value="Genomic_DNA"/>
</dbReference>
<protein>
    <submittedName>
        <fullName evidence="1">Uncharacterized protein</fullName>
    </submittedName>
</protein>
<evidence type="ECO:0000313" key="2">
    <source>
        <dbReference type="Proteomes" id="UP000606974"/>
    </source>
</evidence>
<evidence type="ECO:0000313" key="1">
    <source>
        <dbReference type="EMBL" id="KAF7513577.1"/>
    </source>
</evidence>
<keyword evidence="2" id="KW-1185">Reference proteome</keyword>
<name>A0A8H7AV98_9EURO</name>
<gene>
    <name evidence="1" type="ORF">GJ744_008871</name>
</gene>
<dbReference type="Proteomes" id="UP000606974">
    <property type="component" value="Unassembled WGS sequence"/>
</dbReference>
<proteinExistence type="predicted"/>
<sequence length="83" mass="8340">MASGIVGIDVIIVTAGRADGAFDPVDFSVVDSAPFAGGFNAITVPAGWVGLIWAADEYSIAVLSAGIGVGYGFGFSVAWEENG</sequence>
<organism evidence="1 2">
    <name type="scientific">Endocarpon pusillum</name>
    <dbReference type="NCBI Taxonomy" id="364733"/>
    <lineage>
        <taxon>Eukaryota</taxon>
        <taxon>Fungi</taxon>
        <taxon>Dikarya</taxon>
        <taxon>Ascomycota</taxon>
        <taxon>Pezizomycotina</taxon>
        <taxon>Eurotiomycetes</taxon>
        <taxon>Chaetothyriomycetidae</taxon>
        <taxon>Verrucariales</taxon>
        <taxon>Verrucariaceae</taxon>
        <taxon>Endocarpon</taxon>
    </lineage>
</organism>
<dbReference type="AlphaFoldDB" id="A0A8H7AV98"/>
<reference evidence="1" key="1">
    <citation type="submission" date="2020-02" db="EMBL/GenBank/DDBJ databases">
        <authorList>
            <person name="Palmer J.M."/>
        </authorList>
    </citation>
    <scope>NUCLEOTIDE SEQUENCE</scope>
    <source>
        <strain evidence="1">EPUS1.4</strain>
        <tissue evidence="1">Thallus</tissue>
    </source>
</reference>
<comment type="caution">
    <text evidence="1">The sequence shown here is derived from an EMBL/GenBank/DDBJ whole genome shotgun (WGS) entry which is preliminary data.</text>
</comment>
<accession>A0A8H7AV98</accession>